<evidence type="ECO:0000256" key="8">
    <source>
        <dbReference type="SAM" id="Phobius"/>
    </source>
</evidence>
<dbReference type="GO" id="GO:0022857">
    <property type="term" value="F:transmembrane transporter activity"/>
    <property type="evidence" value="ECO:0007669"/>
    <property type="project" value="InterPro"/>
</dbReference>
<feature type="transmembrane region" description="Helical" evidence="8">
    <location>
        <begin position="26"/>
        <end position="47"/>
    </location>
</feature>
<proteinExistence type="inferred from homology"/>
<feature type="transmembrane region" description="Helical" evidence="8">
    <location>
        <begin position="288"/>
        <end position="311"/>
    </location>
</feature>
<keyword evidence="4" id="KW-1003">Cell membrane</keyword>
<dbReference type="InterPro" id="IPR004638">
    <property type="entry name" value="EmrB-like"/>
</dbReference>
<comment type="similarity">
    <text evidence="2">Belongs to the major facilitator superfamily. EmrB family.</text>
</comment>
<evidence type="ECO:0000256" key="3">
    <source>
        <dbReference type="ARBA" id="ARBA00022448"/>
    </source>
</evidence>
<dbReference type="STRING" id="556325.BHE16_02755"/>
<feature type="transmembrane region" description="Helical" evidence="8">
    <location>
        <begin position="347"/>
        <end position="367"/>
    </location>
</feature>
<keyword evidence="6 8" id="KW-1133">Transmembrane helix</keyword>
<feature type="transmembrane region" description="Helical" evidence="8">
    <location>
        <begin position="98"/>
        <end position="121"/>
    </location>
</feature>
<feature type="transmembrane region" description="Helical" evidence="8">
    <location>
        <begin position="423"/>
        <end position="445"/>
    </location>
</feature>
<dbReference type="AlphaFoldDB" id="A0A1L2ZLP7"/>
<evidence type="ECO:0000256" key="5">
    <source>
        <dbReference type="ARBA" id="ARBA00022692"/>
    </source>
</evidence>
<evidence type="ECO:0000259" key="9">
    <source>
        <dbReference type="PROSITE" id="PS50850"/>
    </source>
</evidence>
<dbReference type="Proteomes" id="UP000183530">
    <property type="component" value="Chromosome"/>
</dbReference>
<feature type="transmembrane region" description="Helical" evidence="8">
    <location>
        <begin position="451"/>
        <end position="479"/>
    </location>
</feature>
<comment type="subcellular location">
    <subcellularLocation>
        <location evidence="1">Cell membrane</location>
        <topology evidence="1">Multi-pass membrane protein</topology>
    </subcellularLocation>
</comment>
<keyword evidence="3" id="KW-0813">Transport</keyword>
<dbReference type="GO" id="GO:0005886">
    <property type="term" value="C:plasma membrane"/>
    <property type="evidence" value="ECO:0007669"/>
    <property type="project" value="UniProtKB-SubCell"/>
</dbReference>
<evidence type="ECO:0000256" key="1">
    <source>
        <dbReference type="ARBA" id="ARBA00004651"/>
    </source>
</evidence>
<feature type="transmembrane region" description="Helical" evidence="8">
    <location>
        <begin position="214"/>
        <end position="233"/>
    </location>
</feature>
<feature type="transmembrane region" description="Helical" evidence="8">
    <location>
        <begin position="127"/>
        <end position="146"/>
    </location>
</feature>
<dbReference type="Gene3D" id="1.20.1250.20">
    <property type="entry name" value="MFS general substrate transporter like domains"/>
    <property type="match status" value="1"/>
</dbReference>
<dbReference type="Gene3D" id="1.20.1720.10">
    <property type="entry name" value="Multidrug resistance protein D"/>
    <property type="match status" value="1"/>
</dbReference>
<feature type="transmembrane region" description="Helical" evidence="8">
    <location>
        <begin position="317"/>
        <end position="340"/>
    </location>
</feature>
<dbReference type="InterPro" id="IPR036259">
    <property type="entry name" value="MFS_trans_sf"/>
</dbReference>
<feature type="transmembrane region" description="Helical" evidence="8">
    <location>
        <begin position="153"/>
        <end position="175"/>
    </location>
</feature>
<dbReference type="SUPFAM" id="SSF103473">
    <property type="entry name" value="MFS general substrate transporter"/>
    <property type="match status" value="1"/>
</dbReference>
<feature type="transmembrane region" description="Helical" evidence="8">
    <location>
        <begin position="181"/>
        <end position="202"/>
    </location>
</feature>
<protein>
    <submittedName>
        <fullName evidence="10">MFS transporter</fullName>
    </submittedName>
</protein>
<keyword evidence="5 8" id="KW-0812">Transmembrane</keyword>
<keyword evidence="7 8" id="KW-0472">Membrane</keyword>
<dbReference type="OrthoDB" id="9812221at2"/>
<dbReference type="Pfam" id="PF07690">
    <property type="entry name" value="MFS_1"/>
    <property type="match status" value="1"/>
</dbReference>
<organism evidence="10 11">
    <name type="scientific">Neomicrococcus aestuarii</name>
    <dbReference type="NCBI Taxonomy" id="556325"/>
    <lineage>
        <taxon>Bacteria</taxon>
        <taxon>Bacillati</taxon>
        <taxon>Actinomycetota</taxon>
        <taxon>Actinomycetes</taxon>
        <taxon>Micrococcales</taxon>
        <taxon>Micrococcaceae</taxon>
        <taxon>Neomicrococcus</taxon>
    </lineage>
</organism>
<accession>A0A1L2ZLP7</accession>
<evidence type="ECO:0000256" key="6">
    <source>
        <dbReference type="ARBA" id="ARBA00022989"/>
    </source>
</evidence>
<dbReference type="InterPro" id="IPR011701">
    <property type="entry name" value="MFS"/>
</dbReference>
<keyword evidence="11" id="KW-1185">Reference proteome</keyword>
<dbReference type="EMBL" id="CP018135">
    <property type="protein sequence ID" value="APF40120.1"/>
    <property type="molecule type" value="Genomic_DNA"/>
</dbReference>
<reference evidence="10 11" key="1">
    <citation type="submission" date="2016-11" db="EMBL/GenBank/DDBJ databases">
        <title>Genome sequencing of Zhihengliuella aestuarii B18 antagonistic to Plasmodiophora brassicae.</title>
        <authorList>
            <person name="Luo Y."/>
        </authorList>
    </citation>
    <scope>NUCLEOTIDE SEQUENCE [LARGE SCALE GENOMIC DNA]</scope>
    <source>
        <strain evidence="10 11">B18</strain>
    </source>
</reference>
<evidence type="ECO:0000256" key="7">
    <source>
        <dbReference type="ARBA" id="ARBA00023136"/>
    </source>
</evidence>
<evidence type="ECO:0000256" key="2">
    <source>
        <dbReference type="ARBA" id="ARBA00008537"/>
    </source>
</evidence>
<evidence type="ECO:0000256" key="4">
    <source>
        <dbReference type="ARBA" id="ARBA00022475"/>
    </source>
</evidence>
<dbReference type="PRINTS" id="PR01036">
    <property type="entry name" value="TCRTETB"/>
</dbReference>
<dbReference type="PANTHER" id="PTHR42718">
    <property type="entry name" value="MAJOR FACILITATOR SUPERFAMILY MULTIDRUG TRANSPORTER MFSC"/>
    <property type="match status" value="1"/>
</dbReference>
<dbReference type="KEGG" id="nae:BHE16_02755"/>
<dbReference type="InterPro" id="IPR020846">
    <property type="entry name" value="MFS_dom"/>
</dbReference>
<gene>
    <name evidence="10" type="ORF">BHE16_02755</name>
</gene>
<dbReference type="RefSeq" id="WP_071893598.1">
    <property type="nucleotide sequence ID" value="NZ_CP018135.1"/>
</dbReference>
<dbReference type="PANTHER" id="PTHR42718:SF9">
    <property type="entry name" value="MAJOR FACILITATOR SUPERFAMILY MULTIDRUG TRANSPORTER MFSC"/>
    <property type="match status" value="1"/>
</dbReference>
<name>A0A1L2ZLP7_9MICC</name>
<feature type="transmembrane region" description="Helical" evidence="8">
    <location>
        <begin position="379"/>
        <end position="402"/>
    </location>
</feature>
<evidence type="ECO:0000313" key="11">
    <source>
        <dbReference type="Proteomes" id="UP000183530"/>
    </source>
</evidence>
<feature type="transmembrane region" description="Helical" evidence="8">
    <location>
        <begin position="67"/>
        <end position="86"/>
    </location>
</feature>
<dbReference type="NCBIfam" id="TIGR00711">
    <property type="entry name" value="efflux_EmrB"/>
    <property type="match status" value="1"/>
</dbReference>
<sequence length="488" mass="50423">MSSSLQPEESAPPQTDAAQALDRKGVTTIITVLVISAFLMILNETVLSVALPNLMAEFNVDAVQVQWLTTGFLLTMAVVIPTTGFLTQRFTTRTLFTAAISLFIVGTLVAALAPSVGVILLGRIIQAGGTAIVLPLLMVTTLTLVAPARRGTVMGLNSVVISVAPAIGPTLSGLVVNTWGWRWIFGAIVPLAVILLIAGYVSLKHKNPTRRAPLDILSVALSAVAFGGLVYGLASISAIIGGSMAPLGAFVVGLIALAIFVQRQIALQRKDDSALLNLKPFKFHNFRIAVTILVIAMGSMLGTVMVLPIYLQNGRGFSVLEAGLVLLPGGLIQGIASPFIGRLYDKLGALPLVLPGAALLAGGLWWMTTLDAESSLTTVIIMNVVFSLGMAMVMTPLMTTALGSLPRELYGHGSAILNTLQQLGGAAGTAGFIAALSIGAATAASSGSDEAHAVIAGADVAFSLGGILGIIAIILALFLRKDASNQSA</sequence>
<feature type="domain" description="Major facilitator superfamily (MFS) profile" evidence="9">
    <location>
        <begin position="29"/>
        <end position="484"/>
    </location>
</feature>
<evidence type="ECO:0000313" key="10">
    <source>
        <dbReference type="EMBL" id="APF40120.1"/>
    </source>
</evidence>
<dbReference type="CDD" id="cd17503">
    <property type="entry name" value="MFS_LmrB_MDR_like"/>
    <property type="match status" value="1"/>
</dbReference>
<feature type="transmembrane region" description="Helical" evidence="8">
    <location>
        <begin position="239"/>
        <end position="261"/>
    </location>
</feature>
<dbReference type="PROSITE" id="PS50850">
    <property type="entry name" value="MFS"/>
    <property type="match status" value="1"/>
</dbReference>